<keyword evidence="2 4" id="KW-0807">Transducer</keyword>
<dbReference type="InterPro" id="IPR003660">
    <property type="entry name" value="HAMP_dom"/>
</dbReference>
<dbReference type="eggNOG" id="COG0840">
    <property type="taxonomic scope" value="Bacteria"/>
</dbReference>
<evidence type="ECO:0000313" key="10">
    <source>
        <dbReference type="Proteomes" id="UP000002588"/>
    </source>
</evidence>
<keyword evidence="10" id="KW-1185">Reference proteome</keyword>
<feature type="domain" description="Methyl-accepting transducer" evidence="6">
    <location>
        <begin position="241"/>
        <end position="477"/>
    </location>
</feature>
<dbReference type="PROSITE" id="PS50112">
    <property type="entry name" value="PAS"/>
    <property type="match status" value="1"/>
</dbReference>
<evidence type="ECO:0000256" key="4">
    <source>
        <dbReference type="PROSITE-ProRule" id="PRU00284"/>
    </source>
</evidence>
<evidence type="ECO:0000259" key="6">
    <source>
        <dbReference type="PROSITE" id="PS50111"/>
    </source>
</evidence>
<dbReference type="Pfam" id="PF08447">
    <property type="entry name" value="PAS_3"/>
    <property type="match status" value="1"/>
</dbReference>
<dbReference type="GO" id="GO:0016020">
    <property type="term" value="C:membrane"/>
    <property type="evidence" value="ECO:0007669"/>
    <property type="project" value="UniProtKB-SubCell"/>
</dbReference>
<evidence type="ECO:0000313" key="9">
    <source>
        <dbReference type="EMBL" id="CAL94816.1"/>
    </source>
</evidence>
<feature type="domain" description="PAS" evidence="7">
    <location>
        <begin position="1"/>
        <end position="63"/>
    </location>
</feature>
<dbReference type="InterPro" id="IPR000014">
    <property type="entry name" value="PAS"/>
</dbReference>
<evidence type="ECO:0000256" key="5">
    <source>
        <dbReference type="SAM" id="MobiDB-lite"/>
    </source>
</evidence>
<dbReference type="InterPro" id="IPR013655">
    <property type="entry name" value="PAS_fold_3"/>
</dbReference>
<dbReference type="HOGENOM" id="CLU_000445_107_26_4"/>
<dbReference type="AlphaFoldDB" id="A1K7L1"/>
<protein>
    <submittedName>
        <fullName evidence="9">Probable aerotaxis receptor</fullName>
    </submittedName>
</protein>
<dbReference type="GO" id="GO:0007165">
    <property type="term" value="P:signal transduction"/>
    <property type="evidence" value="ECO:0007669"/>
    <property type="project" value="UniProtKB-KW"/>
</dbReference>
<gene>
    <name evidence="9" type="primary">aer</name>
    <name evidence="9" type="ordered locus">azo2199</name>
</gene>
<dbReference type="PROSITE" id="PS50111">
    <property type="entry name" value="CHEMOTAXIS_TRANSDUC_2"/>
    <property type="match status" value="1"/>
</dbReference>
<dbReference type="Gene3D" id="3.30.450.20">
    <property type="entry name" value="PAS domain"/>
    <property type="match status" value="1"/>
</dbReference>
<dbReference type="CDD" id="cd00130">
    <property type="entry name" value="PAS"/>
    <property type="match status" value="1"/>
</dbReference>
<dbReference type="FunFam" id="1.10.287.950:FF:000001">
    <property type="entry name" value="Methyl-accepting chemotaxis sensory transducer"/>
    <property type="match status" value="1"/>
</dbReference>
<dbReference type="PROSITE" id="PS50885">
    <property type="entry name" value="HAMP"/>
    <property type="match status" value="1"/>
</dbReference>
<name>A1K7L1_AZOSB</name>
<accession>A1K7L1</accession>
<comment type="subcellular location">
    <subcellularLocation>
        <location evidence="1">Membrane</location>
    </subcellularLocation>
</comment>
<dbReference type="SMART" id="SM00283">
    <property type="entry name" value="MA"/>
    <property type="match status" value="1"/>
</dbReference>
<dbReference type="GO" id="GO:0004888">
    <property type="term" value="F:transmembrane signaling receptor activity"/>
    <property type="evidence" value="ECO:0007669"/>
    <property type="project" value="InterPro"/>
</dbReference>
<dbReference type="STRING" id="62928.azo2199"/>
<dbReference type="PRINTS" id="PR00260">
    <property type="entry name" value="CHEMTRNSDUCR"/>
</dbReference>
<dbReference type="NCBIfam" id="TIGR00229">
    <property type="entry name" value="sensory_box"/>
    <property type="match status" value="1"/>
</dbReference>
<sequence length="515" mass="54900">MEPGRPIVTKTDLAGRITYANPAFVAISGFSRDELIGQNHNIVRHPDMPAEAFADLWRTIQAGRPWRGIVKNRAKNGDFYWVEAYVTPLTENGQRVGYMSVRTPPSTEARERAEALYGRLRTGSATLPPTRLSHGSSLSVTTGAGLALTLLFGAAAAFFDGLPAALLVGAQAVVAAGLWLLLQRRVQVPLHTLLGLLADIGEGRLKGEPPQEGCSEMQTLGSAVMSMQVSLRALIGDVVASANDTAREAARLHTSAQRLQRGSHSQADQLASSASAMEELAVSVSEIAGATDNSADQARTAQSITADGQRNMSNAAESTHRVVAAVEENNRMLEALSDSVEKIGVVAAAISEIAKRTNLLALNAAIEAARAGEQGRGFAVVAGEVTELAGQTQHSTEDIARLIAEISERKTSVIQTMQTLREGVSGSVNTIRTVAEELEQISSANTAVANNSEEIRHMLRQQEQASAEVANIMERMSGLTEDNLQTVTDVEEAAAALETTARELQLLVAHFETRL</sequence>
<dbReference type="RefSeq" id="WP_011765930.1">
    <property type="nucleotide sequence ID" value="NC_008702.1"/>
</dbReference>
<evidence type="ECO:0000256" key="3">
    <source>
        <dbReference type="ARBA" id="ARBA00029447"/>
    </source>
</evidence>
<dbReference type="SUPFAM" id="SSF55785">
    <property type="entry name" value="PYP-like sensor domain (PAS domain)"/>
    <property type="match status" value="1"/>
</dbReference>
<dbReference type="EMBL" id="AM406670">
    <property type="protein sequence ID" value="CAL94816.1"/>
    <property type="molecule type" value="Genomic_DNA"/>
</dbReference>
<proteinExistence type="inferred from homology"/>
<evidence type="ECO:0000256" key="2">
    <source>
        <dbReference type="ARBA" id="ARBA00023224"/>
    </source>
</evidence>
<organism evidence="9 10">
    <name type="scientific">Azoarcus sp. (strain BH72)</name>
    <dbReference type="NCBI Taxonomy" id="418699"/>
    <lineage>
        <taxon>Bacteria</taxon>
        <taxon>Pseudomonadati</taxon>
        <taxon>Pseudomonadota</taxon>
        <taxon>Betaproteobacteria</taxon>
        <taxon>Rhodocyclales</taxon>
        <taxon>Zoogloeaceae</taxon>
        <taxon>Azoarcus</taxon>
    </lineage>
</organism>
<feature type="region of interest" description="Disordered" evidence="5">
    <location>
        <begin position="292"/>
        <end position="316"/>
    </location>
</feature>
<comment type="similarity">
    <text evidence="3">Belongs to the methyl-accepting chemotaxis (MCP) protein family.</text>
</comment>
<dbReference type="PANTHER" id="PTHR32089">
    <property type="entry name" value="METHYL-ACCEPTING CHEMOTAXIS PROTEIN MCPB"/>
    <property type="match status" value="1"/>
</dbReference>
<dbReference type="Proteomes" id="UP000002588">
    <property type="component" value="Chromosome"/>
</dbReference>
<feature type="domain" description="HAMP" evidence="8">
    <location>
        <begin position="184"/>
        <end position="236"/>
    </location>
</feature>
<dbReference type="Pfam" id="PF00015">
    <property type="entry name" value="MCPsignal"/>
    <property type="match status" value="1"/>
</dbReference>
<dbReference type="KEGG" id="aoa:dqs_2332"/>
<evidence type="ECO:0000256" key="1">
    <source>
        <dbReference type="ARBA" id="ARBA00004370"/>
    </source>
</evidence>
<dbReference type="PANTHER" id="PTHR32089:SF112">
    <property type="entry name" value="LYSOZYME-LIKE PROTEIN-RELATED"/>
    <property type="match status" value="1"/>
</dbReference>
<dbReference type="SUPFAM" id="SSF58104">
    <property type="entry name" value="Methyl-accepting chemotaxis protein (MCP) signaling domain"/>
    <property type="match status" value="1"/>
</dbReference>
<dbReference type="InterPro" id="IPR004090">
    <property type="entry name" value="Chemotax_Me-accpt_rcpt"/>
</dbReference>
<dbReference type="Gene3D" id="1.10.287.950">
    <property type="entry name" value="Methyl-accepting chemotaxis protein"/>
    <property type="match status" value="1"/>
</dbReference>
<dbReference type="InterPro" id="IPR004089">
    <property type="entry name" value="MCPsignal_dom"/>
</dbReference>
<dbReference type="GO" id="GO:0006935">
    <property type="term" value="P:chemotaxis"/>
    <property type="evidence" value="ECO:0007669"/>
    <property type="project" value="InterPro"/>
</dbReference>
<dbReference type="KEGG" id="azo:azo2199"/>
<reference evidence="9 10" key="1">
    <citation type="journal article" date="2006" name="Nat. Biotechnol.">
        <title>Complete genome of the mutualistic, N2-fixing grass endophyte Azoarcus sp. strain BH72.</title>
        <authorList>
            <person name="Krause A."/>
            <person name="Ramakumar A."/>
            <person name="Bartels D."/>
            <person name="Battistoni F."/>
            <person name="Bekel T."/>
            <person name="Boch J."/>
            <person name="Boehm M."/>
            <person name="Friedrich F."/>
            <person name="Hurek T."/>
            <person name="Krause L."/>
            <person name="Linke B."/>
            <person name="McHardy A.C."/>
            <person name="Sarkar A."/>
            <person name="Schneiker S."/>
            <person name="Syed A.A."/>
            <person name="Thauer R."/>
            <person name="Vorhoelter F.-J."/>
            <person name="Weidner S."/>
            <person name="Puehler A."/>
            <person name="Reinhold-Hurek B."/>
            <person name="Kaiser O."/>
            <person name="Goesmann A."/>
        </authorList>
    </citation>
    <scope>NUCLEOTIDE SEQUENCE [LARGE SCALE GENOMIC DNA]</scope>
    <source>
        <strain evidence="9 10">BH72</strain>
    </source>
</reference>
<keyword evidence="9" id="KW-0675">Receptor</keyword>
<evidence type="ECO:0000259" key="7">
    <source>
        <dbReference type="PROSITE" id="PS50112"/>
    </source>
</evidence>
<dbReference type="InterPro" id="IPR035965">
    <property type="entry name" value="PAS-like_dom_sf"/>
</dbReference>
<evidence type="ECO:0000259" key="8">
    <source>
        <dbReference type="PROSITE" id="PS50885"/>
    </source>
</evidence>